<protein>
    <submittedName>
        <fullName evidence="9">RagB/SusD family nutrient uptake outer membrane protein</fullName>
    </submittedName>
</protein>
<evidence type="ECO:0000256" key="5">
    <source>
        <dbReference type="ARBA" id="ARBA00023237"/>
    </source>
</evidence>
<evidence type="ECO:0000256" key="1">
    <source>
        <dbReference type="ARBA" id="ARBA00004442"/>
    </source>
</evidence>
<evidence type="ECO:0000313" key="10">
    <source>
        <dbReference type="Proteomes" id="UP000644010"/>
    </source>
</evidence>
<dbReference type="SUPFAM" id="SSF48452">
    <property type="entry name" value="TPR-like"/>
    <property type="match status" value="1"/>
</dbReference>
<dbReference type="Gene3D" id="1.25.40.390">
    <property type="match status" value="1"/>
</dbReference>
<evidence type="ECO:0000259" key="7">
    <source>
        <dbReference type="Pfam" id="PF07980"/>
    </source>
</evidence>
<name>A0ABR7DWB1_9BACT</name>
<comment type="subcellular location">
    <subcellularLocation>
        <location evidence="1">Cell outer membrane</location>
    </subcellularLocation>
</comment>
<evidence type="ECO:0000313" key="9">
    <source>
        <dbReference type="EMBL" id="MBC5641451.1"/>
    </source>
</evidence>
<keyword evidence="3 6" id="KW-0732">Signal</keyword>
<dbReference type="Proteomes" id="UP000644010">
    <property type="component" value="Unassembled WGS sequence"/>
</dbReference>
<feature type="domain" description="SusD-like N-terminal" evidence="8">
    <location>
        <begin position="25"/>
        <end position="223"/>
    </location>
</feature>
<organism evidence="9 10">
    <name type="scientific">Parabacteroides segnis</name>
    <dbReference type="NCBI Taxonomy" id="2763058"/>
    <lineage>
        <taxon>Bacteria</taxon>
        <taxon>Pseudomonadati</taxon>
        <taxon>Bacteroidota</taxon>
        <taxon>Bacteroidia</taxon>
        <taxon>Bacteroidales</taxon>
        <taxon>Tannerellaceae</taxon>
        <taxon>Parabacteroides</taxon>
    </lineage>
</organism>
<keyword evidence="10" id="KW-1185">Reference proteome</keyword>
<evidence type="ECO:0000256" key="6">
    <source>
        <dbReference type="SAM" id="SignalP"/>
    </source>
</evidence>
<keyword evidence="4" id="KW-0472">Membrane</keyword>
<evidence type="ECO:0000256" key="4">
    <source>
        <dbReference type="ARBA" id="ARBA00023136"/>
    </source>
</evidence>
<feature type="domain" description="RagB/SusD" evidence="7">
    <location>
        <begin position="462"/>
        <end position="586"/>
    </location>
</feature>
<gene>
    <name evidence="9" type="ORF">H8S77_00925</name>
</gene>
<dbReference type="EMBL" id="JACOOI010000001">
    <property type="protein sequence ID" value="MBC5641451.1"/>
    <property type="molecule type" value="Genomic_DNA"/>
</dbReference>
<evidence type="ECO:0000256" key="3">
    <source>
        <dbReference type="ARBA" id="ARBA00022729"/>
    </source>
</evidence>
<dbReference type="PROSITE" id="PS51257">
    <property type="entry name" value="PROKAR_LIPOPROTEIN"/>
    <property type="match status" value="1"/>
</dbReference>
<feature type="signal peptide" evidence="6">
    <location>
        <begin position="1"/>
        <end position="21"/>
    </location>
</feature>
<comment type="caution">
    <text evidence="9">The sequence shown here is derived from an EMBL/GenBank/DDBJ whole genome shotgun (WGS) entry which is preliminary data.</text>
</comment>
<comment type="similarity">
    <text evidence="2">Belongs to the SusD family.</text>
</comment>
<dbReference type="InterPro" id="IPR012944">
    <property type="entry name" value="SusD_RagB_dom"/>
</dbReference>
<dbReference type="RefSeq" id="WP_186957937.1">
    <property type="nucleotide sequence ID" value="NZ_JACOOI010000001.1"/>
</dbReference>
<accession>A0ABR7DWB1</accession>
<dbReference type="Pfam" id="PF14322">
    <property type="entry name" value="SusD-like_3"/>
    <property type="match status" value="1"/>
</dbReference>
<feature type="chain" id="PRO_5045203157" evidence="6">
    <location>
        <begin position="22"/>
        <end position="586"/>
    </location>
</feature>
<evidence type="ECO:0000259" key="8">
    <source>
        <dbReference type="Pfam" id="PF14322"/>
    </source>
</evidence>
<sequence length="586" mass="67379">MKIIKYLLILPTLLLTMLACNESAFLEEKSYIYDAETSLLTKEQFQQSLNYCYNRVRYLHGASDNADVEQVFFLGTDFQFEIANNWPNGKWNDYKSFVVPTNGCYNTIWEALFQIIGNANLILNRLPNAAEVADTDKDVIRGEALLLRAYAYRILAHCWGDVPIVKDEISTPRRDFVRDSRKTVYEFVRDDLKEAATLLPDIETARDGQANAQVAQHLLAEIYICLGEYQQAVDEASKVINHQGLSLMTERFGTAKDNTIASVDGSTGDVYWDLFRLNNQNYSDGNREGLWVLQYSNVSSDPGNGLKTTLRANALLENITINGHNMDGSEATDAKAFYGTSSTSYNANEFRGGRSNGQARPTHHFLEEIFDDTDIRGKGLNILRDLRVENPNLQEKGQWMIQSGLYTPTTKEELTTENNALRWYYPVITKVYRMFQYEETLYSPEGTDVYGSHILLRTDQSWRMNKDDYAIRLPETYLLRAEAYLNLNQKDKAATDINAVRIRAKATPVEASMVDIDYILDERLRELYYEELRTVTLCRLGKLYDRAKAYNIYTARTIEEYHNLWPIPYTVIERNSEVKWNNNPGY</sequence>
<dbReference type="InterPro" id="IPR033985">
    <property type="entry name" value="SusD-like_N"/>
</dbReference>
<evidence type="ECO:0000256" key="2">
    <source>
        <dbReference type="ARBA" id="ARBA00006275"/>
    </source>
</evidence>
<keyword evidence="5" id="KW-0998">Cell outer membrane</keyword>
<dbReference type="InterPro" id="IPR011990">
    <property type="entry name" value="TPR-like_helical_dom_sf"/>
</dbReference>
<dbReference type="Pfam" id="PF07980">
    <property type="entry name" value="SusD_RagB"/>
    <property type="match status" value="1"/>
</dbReference>
<proteinExistence type="inferred from homology"/>
<reference evidence="9 10" key="1">
    <citation type="submission" date="2020-08" db="EMBL/GenBank/DDBJ databases">
        <title>Genome public.</title>
        <authorList>
            <person name="Liu C."/>
            <person name="Sun Q."/>
        </authorList>
    </citation>
    <scope>NUCLEOTIDE SEQUENCE [LARGE SCALE GENOMIC DNA]</scope>
    <source>
        <strain evidence="9 10">BX2</strain>
    </source>
</reference>